<evidence type="ECO:0000256" key="6">
    <source>
        <dbReference type="ARBA" id="ARBA00023125"/>
    </source>
</evidence>
<dbReference type="EMBL" id="WNZX01000033">
    <property type="protein sequence ID" value="MUG73830.1"/>
    <property type="molecule type" value="Genomic_DNA"/>
</dbReference>
<dbReference type="Pfam" id="PF00486">
    <property type="entry name" value="Trans_reg_C"/>
    <property type="match status" value="1"/>
</dbReference>
<dbReference type="CDD" id="cd17574">
    <property type="entry name" value="REC_OmpR"/>
    <property type="match status" value="1"/>
</dbReference>
<evidence type="ECO:0000256" key="1">
    <source>
        <dbReference type="ARBA" id="ARBA00004496"/>
    </source>
</evidence>
<dbReference type="GO" id="GO:0000987">
    <property type="term" value="F:cis-regulatory region sequence-specific DNA binding"/>
    <property type="evidence" value="ECO:0007669"/>
    <property type="project" value="UniProtKB-ARBA"/>
</dbReference>
<feature type="domain" description="OmpR/PhoB-type" evidence="11">
    <location>
        <begin position="139"/>
        <end position="238"/>
    </location>
</feature>
<dbReference type="AlphaFoldDB" id="A0A7X2ZF77"/>
<gene>
    <name evidence="12" type="ORF">GNP93_24800</name>
</gene>
<feature type="modified residue" description="4-aspartylphosphate" evidence="8">
    <location>
        <position position="54"/>
    </location>
</feature>
<evidence type="ECO:0000313" key="13">
    <source>
        <dbReference type="Proteomes" id="UP000450917"/>
    </source>
</evidence>
<dbReference type="InterPro" id="IPR039420">
    <property type="entry name" value="WalR-like"/>
</dbReference>
<dbReference type="InterPro" id="IPR011006">
    <property type="entry name" value="CheY-like_superfamily"/>
</dbReference>
<organism evidence="12 13">
    <name type="scientific">Paenibacillus validus</name>
    <dbReference type="NCBI Taxonomy" id="44253"/>
    <lineage>
        <taxon>Bacteria</taxon>
        <taxon>Bacillati</taxon>
        <taxon>Bacillota</taxon>
        <taxon>Bacilli</taxon>
        <taxon>Bacillales</taxon>
        <taxon>Paenibacillaceae</taxon>
        <taxon>Paenibacillus</taxon>
    </lineage>
</organism>
<accession>A0A7X2ZF77</accession>
<dbReference type="FunFam" id="3.40.50.2300:FF:000021">
    <property type="entry name" value="Two-component system response regulator KdpE"/>
    <property type="match status" value="1"/>
</dbReference>
<keyword evidence="5" id="KW-0805">Transcription regulation</keyword>
<dbReference type="SMART" id="SM00448">
    <property type="entry name" value="REC"/>
    <property type="match status" value="1"/>
</dbReference>
<dbReference type="RefSeq" id="WP_127609550.1">
    <property type="nucleotide sequence ID" value="NZ_JARTHJ010000167.1"/>
</dbReference>
<keyword evidence="6 9" id="KW-0238">DNA-binding</keyword>
<dbReference type="Pfam" id="PF00072">
    <property type="entry name" value="Response_reg"/>
    <property type="match status" value="1"/>
</dbReference>
<evidence type="ECO:0000259" key="10">
    <source>
        <dbReference type="PROSITE" id="PS50110"/>
    </source>
</evidence>
<evidence type="ECO:0000256" key="3">
    <source>
        <dbReference type="ARBA" id="ARBA00022553"/>
    </source>
</evidence>
<proteinExistence type="predicted"/>
<evidence type="ECO:0000256" key="4">
    <source>
        <dbReference type="ARBA" id="ARBA00023012"/>
    </source>
</evidence>
<evidence type="ECO:0000256" key="9">
    <source>
        <dbReference type="PROSITE-ProRule" id="PRU01091"/>
    </source>
</evidence>
<dbReference type="Gene3D" id="1.10.10.10">
    <property type="entry name" value="Winged helix-like DNA-binding domain superfamily/Winged helix DNA-binding domain"/>
    <property type="match status" value="1"/>
</dbReference>
<evidence type="ECO:0000256" key="2">
    <source>
        <dbReference type="ARBA" id="ARBA00022490"/>
    </source>
</evidence>
<evidence type="ECO:0000256" key="5">
    <source>
        <dbReference type="ARBA" id="ARBA00023015"/>
    </source>
</evidence>
<keyword evidence="4" id="KW-0902">Two-component regulatory system</keyword>
<dbReference type="Proteomes" id="UP000450917">
    <property type="component" value="Unassembled WGS sequence"/>
</dbReference>
<dbReference type="PANTHER" id="PTHR48111:SF1">
    <property type="entry name" value="TWO-COMPONENT RESPONSE REGULATOR ORR33"/>
    <property type="match status" value="1"/>
</dbReference>
<dbReference type="FunFam" id="1.10.10.10:FF:000018">
    <property type="entry name" value="DNA-binding response regulator ResD"/>
    <property type="match status" value="1"/>
</dbReference>
<dbReference type="GO" id="GO:0045893">
    <property type="term" value="P:positive regulation of DNA-templated transcription"/>
    <property type="evidence" value="ECO:0007669"/>
    <property type="project" value="UniProtKB-ARBA"/>
</dbReference>
<dbReference type="GO" id="GO:0005829">
    <property type="term" value="C:cytosol"/>
    <property type="evidence" value="ECO:0007669"/>
    <property type="project" value="TreeGrafter"/>
</dbReference>
<feature type="DNA-binding region" description="OmpR/PhoB-type" evidence="9">
    <location>
        <begin position="139"/>
        <end position="238"/>
    </location>
</feature>
<dbReference type="SMART" id="SM00862">
    <property type="entry name" value="Trans_reg_C"/>
    <property type="match status" value="1"/>
</dbReference>
<comment type="subcellular location">
    <subcellularLocation>
        <location evidence="1">Cytoplasm</location>
    </subcellularLocation>
</comment>
<dbReference type="GO" id="GO:0032993">
    <property type="term" value="C:protein-DNA complex"/>
    <property type="evidence" value="ECO:0007669"/>
    <property type="project" value="TreeGrafter"/>
</dbReference>
<feature type="domain" description="Response regulatory" evidence="10">
    <location>
        <begin position="5"/>
        <end position="118"/>
    </location>
</feature>
<dbReference type="PANTHER" id="PTHR48111">
    <property type="entry name" value="REGULATOR OF RPOS"/>
    <property type="match status" value="1"/>
</dbReference>
<keyword evidence="13" id="KW-1185">Reference proteome</keyword>
<evidence type="ECO:0000313" key="12">
    <source>
        <dbReference type="EMBL" id="MUG73830.1"/>
    </source>
</evidence>
<dbReference type="CDD" id="cd00383">
    <property type="entry name" value="trans_reg_C"/>
    <property type="match status" value="1"/>
</dbReference>
<protein>
    <submittedName>
        <fullName evidence="12">Response regulator</fullName>
    </submittedName>
</protein>
<dbReference type="InterPro" id="IPR001789">
    <property type="entry name" value="Sig_transdc_resp-reg_receiver"/>
</dbReference>
<dbReference type="GO" id="GO:0042802">
    <property type="term" value="F:identical protein binding"/>
    <property type="evidence" value="ECO:0007669"/>
    <property type="project" value="UniProtKB-ARBA"/>
</dbReference>
<keyword evidence="2" id="KW-0963">Cytoplasm</keyword>
<keyword evidence="7" id="KW-0804">Transcription</keyword>
<reference evidence="12 13" key="1">
    <citation type="submission" date="2019-11" db="EMBL/GenBank/DDBJ databases">
        <title>Draft genome sequences of five Paenibacillus species of dairy origin.</title>
        <authorList>
            <person name="Olajide A.M."/>
            <person name="Chen S."/>
            <person name="Lapointe G."/>
        </authorList>
    </citation>
    <scope>NUCLEOTIDE SEQUENCE [LARGE SCALE GENOMIC DNA]</scope>
    <source>
        <strain evidence="12 13">2CS3</strain>
    </source>
</reference>
<sequence length="238" mass="26492">MVNEKILIVEDTEDIRDILRLYLEPQGFQVMEAGSGGEGLERFERDSPDLVLLDIVLPDMDGYELCRRIRSVSKVPVVFISCNTSSSDIIRGLELGGDDYIEKPFDPAVVVARIHASLRRVPIARNRPEPKPSGSVQTPDIIVVGELEIEPALLRIRTGGKEAALTVKEMQLLVHLAAHPNRVFPPDQLYKEVWGSDSIGDTRTVFVHISSIRKKIEPDPANPNYVLNIRGAGYLFKG</sequence>
<dbReference type="PROSITE" id="PS51755">
    <property type="entry name" value="OMPR_PHOB"/>
    <property type="match status" value="1"/>
</dbReference>
<dbReference type="SUPFAM" id="SSF52172">
    <property type="entry name" value="CheY-like"/>
    <property type="match status" value="1"/>
</dbReference>
<dbReference type="Gene3D" id="6.10.250.690">
    <property type="match status" value="1"/>
</dbReference>
<keyword evidence="3 8" id="KW-0597">Phosphoprotein</keyword>
<dbReference type="Gene3D" id="3.40.50.2300">
    <property type="match status" value="1"/>
</dbReference>
<dbReference type="GO" id="GO:0000156">
    <property type="term" value="F:phosphorelay response regulator activity"/>
    <property type="evidence" value="ECO:0007669"/>
    <property type="project" value="TreeGrafter"/>
</dbReference>
<evidence type="ECO:0000256" key="7">
    <source>
        <dbReference type="ARBA" id="ARBA00023163"/>
    </source>
</evidence>
<evidence type="ECO:0000256" key="8">
    <source>
        <dbReference type="PROSITE-ProRule" id="PRU00169"/>
    </source>
</evidence>
<name>A0A7X2ZF77_9BACL</name>
<dbReference type="InterPro" id="IPR036388">
    <property type="entry name" value="WH-like_DNA-bd_sf"/>
</dbReference>
<evidence type="ECO:0000259" key="11">
    <source>
        <dbReference type="PROSITE" id="PS51755"/>
    </source>
</evidence>
<dbReference type="InterPro" id="IPR001867">
    <property type="entry name" value="OmpR/PhoB-type_DNA-bd"/>
</dbReference>
<dbReference type="PROSITE" id="PS50110">
    <property type="entry name" value="RESPONSE_REGULATORY"/>
    <property type="match status" value="1"/>
</dbReference>
<comment type="caution">
    <text evidence="12">The sequence shown here is derived from an EMBL/GenBank/DDBJ whole genome shotgun (WGS) entry which is preliminary data.</text>
</comment>